<dbReference type="SUPFAM" id="SSF48452">
    <property type="entry name" value="TPR-like"/>
    <property type="match status" value="1"/>
</dbReference>
<evidence type="ECO:0000256" key="1">
    <source>
        <dbReference type="ARBA" id="ARBA00023125"/>
    </source>
</evidence>
<protein>
    <submittedName>
        <fullName evidence="5">Winged helix-turn-helix domain-containing tetratricopeptide repeat protein</fullName>
    </submittedName>
</protein>
<dbReference type="EMBL" id="JBFOHL010000013">
    <property type="protein sequence ID" value="MEW9625375.1"/>
    <property type="molecule type" value="Genomic_DNA"/>
</dbReference>
<comment type="caution">
    <text evidence="5">The sequence shown here is derived from an EMBL/GenBank/DDBJ whole genome shotgun (WGS) entry which is preliminary data.</text>
</comment>
<feature type="region of interest" description="Disordered" evidence="3">
    <location>
        <begin position="133"/>
        <end position="157"/>
    </location>
</feature>
<feature type="DNA-binding region" description="OmpR/PhoB-type" evidence="2">
    <location>
        <begin position="7"/>
        <end position="105"/>
    </location>
</feature>
<gene>
    <name evidence="5" type="ORF">ABQJ56_14195</name>
</gene>
<proteinExistence type="predicted"/>
<dbReference type="SUPFAM" id="SSF46894">
    <property type="entry name" value="C-terminal effector domain of the bipartite response regulators"/>
    <property type="match status" value="1"/>
</dbReference>
<dbReference type="Gene3D" id="1.25.40.10">
    <property type="entry name" value="Tetratricopeptide repeat domain"/>
    <property type="match status" value="1"/>
</dbReference>
<feature type="domain" description="OmpR/PhoB-type" evidence="4">
    <location>
        <begin position="7"/>
        <end position="105"/>
    </location>
</feature>
<keyword evidence="6" id="KW-1185">Reference proteome</keyword>
<dbReference type="SMART" id="SM00862">
    <property type="entry name" value="Trans_reg_C"/>
    <property type="match status" value="1"/>
</dbReference>
<evidence type="ECO:0000313" key="6">
    <source>
        <dbReference type="Proteomes" id="UP001556170"/>
    </source>
</evidence>
<accession>A0ABV3QS02</accession>
<dbReference type="InterPro" id="IPR001867">
    <property type="entry name" value="OmpR/PhoB-type_DNA-bd"/>
</dbReference>
<dbReference type="Pfam" id="PF00486">
    <property type="entry name" value="Trans_reg_C"/>
    <property type="match status" value="1"/>
</dbReference>
<keyword evidence="1 2" id="KW-0238">DNA-binding</keyword>
<name>A0ABV3QS02_9GAMM</name>
<evidence type="ECO:0000259" key="4">
    <source>
        <dbReference type="PROSITE" id="PS51755"/>
    </source>
</evidence>
<organism evidence="5 6">
    <name type="scientific">Rhodanobacter geophilus</name>
    <dbReference type="NCBI Taxonomy" id="3162488"/>
    <lineage>
        <taxon>Bacteria</taxon>
        <taxon>Pseudomonadati</taxon>
        <taxon>Pseudomonadota</taxon>
        <taxon>Gammaproteobacteria</taxon>
        <taxon>Lysobacterales</taxon>
        <taxon>Rhodanobacteraceae</taxon>
        <taxon>Rhodanobacter</taxon>
    </lineage>
</organism>
<reference evidence="5 6" key="1">
    <citation type="submission" date="2024-06" db="EMBL/GenBank/DDBJ databases">
        <authorList>
            <person name="Woo H."/>
        </authorList>
    </citation>
    <scope>NUCLEOTIDE SEQUENCE [LARGE SCALE GENOMIC DNA]</scope>
    <source>
        <strain evidence="5 6">S2-g</strain>
    </source>
</reference>
<dbReference type="InterPro" id="IPR011990">
    <property type="entry name" value="TPR-like_helical_dom_sf"/>
</dbReference>
<dbReference type="PROSITE" id="PS51755">
    <property type="entry name" value="OMPR_PHOB"/>
    <property type="match status" value="1"/>
</dbReference>
<dbReference type="CDD" id="cd00383">
    <property type="entry name" value="trans_reg_C"/>
    <property type="match status" value="1"/>
</dbReference>
<dbReference type="Proteomes" id="UP001556170">
    <property type="component" value="Unassembled WGS sequence"/>
</dbReference>
<evidence type="ECO:0000256" key="2">
    <source>
        <dbReference type="PROSITE-ProRule" id="PRU01091"/>
    </source>
</evidence>
<dbReference type="Gene3D" id="1.10.10.10">
    <property type="entry name" value="Winged helix-like DNA-binding domain superfamily/Winged helix DNA-binding domain"/>
    <property type="match status" value="1"/>
</dbReference>
<feature type="compositionally biased region" description="Low complexity" evidence="3">
    <location>
        <begin position="148"/>
        <end position="157"/>
    </location>
</feature>
<dbReference type="RefSeq" id="WP_367845668.1">
    <property type="nucleotide sequence ID" value="NZ_JBFOHL010000013.1"/>
</dbReference>
<sequence length="671" mass="72864">MEGEGKLRYVAFDAVEIDLDGRRVSVGGRDVALEPKAFDVLALLVQAPGKAFSRDEILDAVWGHRCVTPGVLNRVVTMVRRALGETANHTRYIHTLHGVGYRFDGAVRRFAQRVAPPENPAAVDGEIGAAPAQALPVSKPDDPPTARPPADGARGRAVGASPAIVPAAPVTRRPAWASPRLRLLAATLLVAVAGTLLWWRTNPAKPAVASPPTLVVLPLRVIGDEGGEHVFADGLSEELATQLARVDGLRLIASVSAARAREQGLDAAQLAERLHVTHAIEGSLRESGAALRIDLRLIETPSGRTVWAQSYDRRMKDVFGVQQDIAQAVASALALHLPLDRVAVRPPDPAVFSEYLRLRHIFLAHPDDADYGKAELALNALAAHAPDFAPVHGLLALNLATHFEPGREQQALPEASRALRIDPDNVYAHAALGELACMRDEWNDCMKELRAALARNPTDPIMNSLVGMHLARLGYGEEALRLFQAGYAMDPLSYWAVANLGTQLDTLGRHAEARPYLDALPGLAGKPDALTDEMRWRNAVWRNDLAGAHAIAAHMPDNYARKPLYAAFSAALADPVLWPQALAKLHAAQQASAAPLVLQLQAPQPDQTMALRFFEQPWMFEGKLLWVREYAAIRQGPAFSGFLHRTKTLAYWNAYGWPPQCRPDGDGARCD</sequence>
<evidence type="ECO:0000313" key="5">
    <source>
        <dbReference type="EMBL" id="MEW9625375.1"/>
    </source>
</evidence>
<dbReference type="Pfam" id="PF14559">
    <property type="entry name" value="TPR_19"/>
    <property type="match status" value="1"/>
</dbReference>
<evidence type="ECO:0000256" key="3">
    <source>
        <dbReference type="SAM" id="MobiDB-lite"/>
    </source>
</evidence>
<dbReference type="InterPro" id="IPR036388">
    <property type="entry name" value="WH-like_DNA-bd_sf"/>
</dbReference>
<dbReference type="InterPro" id="IPR016032">
    <property type="entry name" value="Sig_transdc_resp-reg_C-effctor"/>
</dbReference>